<evidence type="ECO:0008006" key="10">
    <source>
        <dbReference type="Google" id="ProtNLM"/>
    </source>
</evidence>
<dbReference type="InterPro" id="IPR050121">
    <property type="entry name" value="Cytochrome_P450_monoxygenase"/>
</dbReference>
<name>A0ABR3FGW2_9AGAR</name>
<keyword evidence="7" id="KW-0503">Monooxygenase</keyword>
<dbReference type="EMBL" id="JBAHYK010000383">
    <property type="protein sequence ID" value="KAL0574599.1"/>
    <property type="molecule type" value="Genomic_DNA"/>
</dbReference>
<dbReference type="PANTHER" id="PTHR24305">
    <property type="entry name" value="CYTOCHROME P450"/>
    <property type="match status" value="1"/>
</dbReference>
<evidence type="ECO:0000256" key="7">
    <source>
        <dbReference type="ARBA" id="ARBA00023033"/>
    </source>
</evidence>
<feature type="non-terminal residue" evidence="8">
    <location>
        <position position="1"/>
    </location>
</feature>
<evidence type="ECO:0000256" key="1">
    <source>
        <dbReference type="ARBA" id="ARBA00001971"/>
    </source>
</evidence>
<reference evidence="8 9" key="1">
    <citation type="submission" date="2024-02" db="EMBL/GenBank/DDBJ databases">
        <title>A draft genome for the cacao thread blight pathogen Marasmius crinis-equi.</title>
        <authorList>
            <person name="Cohen S.P."/>
            <person name="Baruah I.K."/>
            <person name="Amoako-Attah I."/>
            <person name="Bukari Y."/>
            <person name="Meinhardt L.W."/>
            <person name="Bailey B.A."/>
        </authorList>
    </citation>
    <scope>NUCLEOTIDE SEQUENCE [LARGE SCALE GENOMIC DNA]</scope>
    <source>
        <strain evidence="8 9">GH-76</strain>
    </source>
</reference>
<evidence type="ECO:0000256" key="6">
    <source>
        <dbReference type="ARBA" id="ARBA00023004"/>
    </source>
</evidence>
<gene>
    <name evidence="8" type="ORF">V5O48_007366</name>
</gene>
<keyword evidence="6" id="KW-0408">Iron</keyword>
<comment type="cofactor">
    <cofactor evidence="1">
        <name>heme</name>
        <dbReference type="ChEBI" id="CHEBI:30413"/>
    </cofactor>
</comment>
<dbReference type="InterPro" id="IPR001128">
    <property type="entry name" value="Cyt_P450"/>
</dbReference>
<evidence type="ECO:0000313" key="8">
    <source>
        <dbReference type="EMBL" id="KAL0574599.1"/>
    </source>
</evidence>
<dbReference type="PANTHER" id="PTHR24305:SF187">
    <property type="entry name" value="P450, PUTATIVE (EUROFUNG)-RELATED"/>
    <property type="match status" value="1"/>
</dbReference>
<comment type="pathway">
    <text evidence="2">Secondary metabolite biosynthesis.</text>
</comment>
<organism evidence="8 9">
    <name type="scientific">Marasmius crinis-equi</name>
    <dbReference type="NCBI Taxonomy" id="585013"/>
    <lineage>
        <taxon>Eukaryota</taxon>
        <taxon>Fungi</taxon>
        <taxon>Dikarya</taxon>
        <taxon>Basidiomycota</taxon>
        <taxon>Agaricomycotina</taxon>
        <taxon>Agaricomycetes</taxon>
        <taxon>Agaricomycetidae</taxon>
        <taxon>Agaricales</taxon>
        <taxon>Marasmiineae</taxon>
        <taxon>Marasmiaceae</taxon>
        <taxon>Marasmius</taxon>
    </lineage>
</organism>
<evidence type="ECO:0000256" key="5">
    <source>
        <dbReference type="ARBA" id="ARBA00023002"/>
    </source>
</evidence>
<evidence type="ECO:0000256" key="3">
    <source>
        <dbReference type="ARBA" id="ARBA00010617"/>
    </source>
</evidence>
<evidence type="ECO:0000313" key="9">
    <source>
        <dbReference type="Proteomes" id="UP001465976"/>
    </source>
</evidence>
<dbReference type="PRINTS" id="PR00463">
    <property type="entry name" value="EP450I"/>
</dbReference>
<keyword evidence="9" id="KW-1185">Reference proteome</keyword>
<dbReference type="InterPro" id="IPR002401">
    <property type="entry name" value="Cyt_P450_E_grp-I"/>
</dbReference>
<comment type="similarity">
    <text evidence="3">Belongs to the cytochrome P450 family.</text>
</comment>
<dbReference type="Proteomes" id="UP001465976">
    <property type="component" value="Unassembled WGS sequence"/>
</dbReference>
<proteinExistence type="inferred from homology"/>
<dbReference type="Gene3D" id="1.10.630.10">
    <property type="entry name" value="Cytochrome P450"/>
    <property type="match status" value="1"/>
</dbReference>
<evidence type="ECO:0000256" key="4">
    <source>
        <dbReference type="ARBA" id="ARBA00022723"/>
    </source>
</evidence>
<comment type="caution">
    <text evidence="8">The sequence shown here is derived from an EMBL/GenBank/DDBJ whole genome shotgun (WGS) entry which is preliminary data.</text>
</comment>
<dbReference type="Pfam" id="PF00067">
    <property type="entry name" value="p450"/>
    <property type="match status" value="2"/>
</dbReference>
<dbReference type="InterPro" id="IPR036396">
    <property type="entry name" value="Cyt_P450_sf"/>
</dbReference>
<accession>A0ABR3FGW2</accession>
<keyword evidence="4" id="KW-0479">Metal-binding</keyword>
<dbReference type="SUPFAM" id="SSF48264">
    <property type="entry name" value="Cytochrome P450"/>
    <property type="match status" value="1"/>
</dbReference>
<protein>
    <recommendedName>
        <fullName evidence="10">Cytochrome P450</fullName>
    </recommendedName>
</protein>
<evidence type="ECO:0000256" key="2">
    <source>
        <dbReference type="ARBA" id="ARBA00005179"/>
    </source>
</evidence>
<sequence length="351" mass="40325">YSTRRDDRTEGSLLALTGEARTKRRRVWARGLANDALSEYEGAIRPQVNKLFERLSEQTYRDIDIGEWLNYFSFDFIVEVAFGGGSYMLSKGDKTELWEAMDNFAFGIEFLSHIPWLLNFFRDLPLPKPALRIRNLGIQLATNRMKQGARRKDLWYHLMDEAGMEKEKPSHGAVSSDGVLAIMAGSDTTSTALRNFFYLILAHPECYKQLQAEIDSVYPPEADAMDSSKHGSLQYLNACIFVAEGTQIHVPHYVVQRSAENFYLPDDFLPPRWLGVNVPSKETFLPFSYGPENCIGKHLARRVMMMVICLLMQNLEFKFADNFDWESWQGKIKDYFVCSREPLNVVITPRS</sequence>
<dbReference type="PRINTS" id="PR00385">
    <property type="entry name" value="P450"/>
</dbReference>
<keyword evidence="5" id="KW-0560">Oxidoreductase</keyword>